<dbReference type="AlphaFoldDB" id="A0A9W6GW40"/>
<evidence type="ECO:0008006" key="4">
    <source>
        <dbReference type="Google" id="ProtNLM"/>
    </source>
</evidence>
<sequence length="59" mass="5960">MANILQRFRKNTSGASMVEYALLVALIALVAMGAFQTLGTNINTRMGTAATTIGGGGGG</sequence>
<dbReference type="RefSeq" id="WP_281804049.1">
    <property type="nucleotide sequence ID" value="NZ_BSEC01000001.1"/>
</dbReference>
<dbReference type="Proteomes" id="UP001144323">
    <property type="component" value="Unassembled WGS sequence"/>
</dbReference>
<organism evidence="2 3">
    <name type="scientific">Methylocystis echinoides</name>
    <dbReference type="NCBI Taxonomy" id="29468"/>
    <lineage>
        <taxon>Bacteria</taxon>
        <taxon>Pseudomonadati</taxon>
        <taxon>Pseudomonadota</taxon>
        <taxon>Alphaproteobacteria</taxon>
        <taxon>Hyphomicrobiales</taxon>
        <taxon>Methylocystaceae</taxon>
        <taxon>Methylocystis</taxon>
    </lineage>
</organism>
<feature type="transmembrane region" description="Helical" evidence="1">
    <location>
        <begin position="20"/>
        <end position="38"/>
    </location>
</feature>
<keyword evidence="1" id="KW-0812">Transmembrane</keyword>
<dbReference type="InterPro" id="IPR007047">
    <property type="entry name" value="Flp_Fap"/>
</dbReference>
<comment type="caution">
    <text evidence="2">The sequence shown here is derived from an EMBL/GenBank/DDBJ whole genome shotgun (WGS) entry which is preliminary data.</text>
</comment>
<accession>A0A9W6GW40</accession>
<keyword evidence="3" id="KW-1185">Reference proteome</keyword>
<evidence type="ECO:0000256" key="1">
    <source>
        <dbReference type="SAM" id="Phobius"/>
    </source>
</evidence>
<protein>
    <recommendedName>
        <fullName evidence="4">Flp family type IVb pilin</fullName>
    </recommendedName>
</protein>
<evidence type="ECO:0000313" key="3">
    <source>
        <dbReference type="Proteomes" id="UP001144323"/>
    </source>
</evidence>
<name>A0A9W6GW40_9HYPH</name>
<proteinExistence type="predicted"/>
<evidence type="ECO:0000313" key="2">
    <source>
        <dbReference type="EMBL" id="GLI94023.1"/>
    </source>
</evidence>
<keyword evidence="1" id="KW-1133">Transmembrane helix</keyword>
<dbReference type="EMBL" id="BSEC01000001">
    <property type="protein sequence ID" value="GLI94023.1"/>
    <property type="molecule type" value="Genomic_DNA"/>
</dbReference>
<dbReference type="Pfam" id="PF04964">
    <property type="entry name" value="Flp_Fap"/>
    <property type="match status" value="1"/>
</dbReference>
<reference evidence="2" key="1">
    <citation type="journal article" date="2023" name="Int. J. Syst. Evol. Microbiol.">
        <title>Methylocystis iwaonis sp. nov., a type II methane-oxidizing bacterium from surface soil of a rice paddy field in Japan, and emended description of the genus Methylocystis (ex Whittenbury et al. 1970) Bowman et al. 1993.</title>
        <authorList>
            <person name="Kaise H."/>
            <person name="Sawadogo J.B."/>
            <person name="Alam M.S."/>
            <person name="Ueno C."/>
            <person name="Dianou D."/>
            <person name="Shinjo R."/>
            <person name="Asakawa S."/>
        </authorList>
    </citation>
    <scope>NUCLEOTIDE SEQUENCE</scope>
    <source>
        <strain evidence="2">LMG27198</strain>
    </source>
</reference>
<gene>
    <name evidence="2" type="ORF">LMG27198_30150</name>
</gene>
<keyword evidence="1" id="KW-0472">Membrane</keyword>